<organism evidence="4 5">
    <name type="scientific">Aspergillus turcosus</name>
    <dbReference type="NCBI Taxonomy" id="1245748"/>
    <lineage>
        <taxon>Eukaryota</taxon>
        <taxon>Fungi</taxon>
        <taxon>Dikarya</taxon>
        <taxon>Ascomycota</taxon>
        <taxon>Pezizomycotina</taxon>
        <taxon>Eurotiomycetes</taxon>
        <taxon>Eurotiomycetidae</taxon>
        <taxon>Eurotiales</taxon>
        <taxon>Aspergillaceae</taxon>
        <taxon>Aspergillus</taxon>
        <taxon>Aspergillus subgen. Fumigati</taxon>
    </lineage>
</organism>
<dbReference type="PANTHER" id="PTHR43976:SF16">
    <property type="entry name" value="SHORT-CHAIN DEHYDROGENASE_REDUCTASE FAMILY PROTEIN"/>
    <property type="match status" value="1"/>
</dbReference>
<dbReference type="InterPro" id="IPR008030">
    <property type="entry name" value="NmrA-like"/>
</dbReference>
<dbReference type="CDD" id="cd05374">
    <property type="entry name" value="17beta-HSD-like_SDR_c"/>
    <property type="match status" value="1"/>
</dbReference>
<evidence type="ECO:0000256" key="1">
    <source>
        <dbReference type="ARBA" id="ARBA00006484"/>
    </source>
</evidence>
<dbReference type="InterPro" id="IPR036291">
    <property type="entry name" value="NAD(P)-bd_dom_sf"/>
</dbReference>
<evidence type="ECO:0000259" key="3">
    <source>
        <dbReference type="Pfam" id="PF05368"/>
    </source>
</evidence>
<gene>
    <name evidence="4" type="ORF">CFD26_106077</name>
</gene>
<evidence type="ECO:0000313" key="4">
    <source>
        <dbReference type="EMBL" id="RLL97472.1"/>
    </source>
</evidence>
<dbReference type="Proteomes" id="UP000215289">
    <property type="component" value="Unassembled WGS sequence"/>
</dbReference>
<dbReference type="AlphaFoldDB" id="A0A421D5S8"/>
<comment type="similarity">
    <text evidence="1">Belongs to the short-chain dehydrogenases/reductases (SDR) family.</text>
</comment>
<dbReference type="PANTHER" id="PTHR43976">
    <property type="entry name" value="SHORT CHAIN DEHYDROGENASE"/>
    <property type="match status" value="1"/>
</dbReference>
<dbReference type="Gene3D" id="3.40.50.720">
    <property type="entry name" value="NAD(P)-binding Rossmann-like Domain"/>
    <property type="match status" value="2"/>
</dbReference>
<protein>
    <recommendedName>
        <fullName evidence="3">NmrA-like domain-containing protein</fullName>
    </recommendedName>
</protein>
<dbReference type="PRINTS" id="PR00081">
    <property type="entry name" value="GDHRDH"/>
</dbReference>
<name>A0A421D5S8_9EURO</name>
<comment type="caution">
    <text evidence="4">The sequence shown here is derived from an EMBL/GenBank/DDBJ whole genome shotgun (WGS) entry which is preliminary data.</text>
</comment>
<dbReference type="STRING" id="1245748.A0A421D5S8"/>
<evidence type="ECO:0000256" key="2">
    <source>
        <dbReference type="ARBA" id="ARBA00023002"/>
    </source>
</evidence>
<proteinExistence type="inferred from homology"/>
<feature type="domain" description="NmrA-like" evidence="3">
    <location>
        <begin position="3"/>
        <end position="296"/>
    </location>
</feature>
<evidence type="ECO:0000313" key="5">
    <source>
        <dbReference type="Proteomes" id="UP000215289"/>
    </source>
</evidence>
<accession>A0A421D5S8</accession>
<dbReference type="Pfam" id="PF05368">
    <property type="entry name" value="NmrA"/>
    <property type="match status" value="1"/>
</dbReference>
<sequence>MLKLITVFGATGNQGGSVIKHILEDPQLSKEYSIRGITRDTSKKSAQELVKQGVDVVSADLNSVESLTNALRGTHSVFLVTNYWETANGDIEYSQGKNVTDVAKNIGVSHIIFSSLPHVMEATNGRLSHVPHFDSKANIEKYIRGSGLQCTFVLPGYYMSNLTQMIKKGENGVYQLSYPVDGQKAKFPLFDAAKDTGLFVRAALKNMDKLKGKHVLAAAAYYTPEEIVDTFSKVTGKKAVFVQVTPEQYKASFPETVAQEYLENHLFVEDPGYFLGESLDDSLKLLDSKPTTWADFVEKNAAVWDSVPPCELDSLASDTMSPLVWLVTGCSSGFGRAFVEQILARGDQVIATARRAESIEELRSYGAAVLQLDVTSDQGTLDETMAKAITIYGHIDVLVNNAAYIAVGAWEDISDEEFRANFETNVFGVLKVTKALLPHFRQRKSGTTVFISSRSGWCGDPFVGPYSGTKFALEGLVESLWRETEPLGLRTLLIEPGRFRTLLLSSTNLKVAQSSIQDYAGRSEEFQKMLAMEDRTQPGDVEKGVSIILDLVRAEGVAAGQKIPFRLPLGTDCYESIKEKCEETLRLLDEWKDVINSTNYAGY</sequence>
<dbReference type="InterPro" id="IPR051911">
    <property type="entry name" value="SDR_oxidoreductase"/>
</dbReference>
<dbReference type="Pfam" id="PF00106">
    <property type="entry name" value="adh_short"/>
    <property type="match status" value="1"/>
</dbReference>
<dbReference type="InterPro" id="IPR002347">
    <property type="entry name" value="SDR_fam"/>
</dbReference>
<dbReference type="OrthoDB" id="1274115at2759"/>
<dbReference type="SUPFAM" id="SSF51735">
    <property type="entry name" value="NAD(P)-binding Rossmann-fold domains"/>
    <property type="match status" value="2"/>
</dbReference>
<reference evidence="4 5" key="1">
    <citation type="submission" date="2018-08" db="EMBL/GenBank/DDBJ databases">
        <title>Draft genome sequences of two Aspergillus turcosus clinical strains isolated from bronchoalveolar lavage fluid: one azole-susceptible and the other azole-resistant.</title>
        <authorList>
            <person name="Parent-Michaud M."/>
            <person name="Dufresne P.J."/>
            <person name="Fournier E."/>
            <person name="Martineau C."/>
            <person name="Moreira S."/>
            <person name="Perkins V."/>
            <person name="De Repentigny L."/>
            <person name="Dufresne S.F."/>
        </authorList>
    </citation>
    <scope>NUCLEOTIDE SEQUENCE [LARGE SCALE GENOMIC DNA]</scope>
    <source>
        <strain evidence="4">HMR AF 1038</strain>
    </source>
</reference>
<dbReference type="Gene3D" id="3.90.25.10">
    <property type="entry name" value="UDP-galactose 4-epimerase, domain 1"/>
    <property type="match status" value="1"/>
</dbReference>
<dbReference type="GO" id="GO:0016491">
    <property type="term" value="F:oxidoreductase activity"/>
    <property type="evidence" value="ECO:0007669"/>
    <property type="project" value="UniProtKB-KW"/>
</dbReference>
<keyword evidence="2" id="KW-0560">Oxidoreductase</keyword>
<dbReference type="CDD" id="cd05251">
    <property type="entry name" value="NmrA_like_SDR_a"/>
    <property type="match status" value="1"/>
</dbReference>
<dbReference type="EMBL" id="NIDN02000077">
    <property type="protein sequence ID" value="RLL97472.1"/>
    <property type="molecule type" value="Genomic_DNA"/>
</dbReference>
<keyword evidence="5" id="KW-1185">Reference proteome</keyword>